<comment type="caution">
    <text evidence="4">The sequence shown here is derived from an EMBL/GenBank/DDBJ whole genome shotgun (WGS) entry which is preliminary data.</text>
</comment>
<gene>
    <name evidence="4" type="ORF">HNR06_000929</name>
</gene>
<dbReference type="InterPro" id="IPR002789">
    <property type="entry name" value="HerA_central"/>
</dbReference>
<sequence length="581" mass="61006">MCQTLVVTGYPREVVAGWAEPLLTYPGQIDIAFHLEPVPAPTAAARLRKRRARLESAHRTGTAQGRVEDPHQVTAAVDAAEIADRIATGQGRLFKVGVYITVHAPSLEVLEAELQQVHALCSSLLVDAVPATFRPLQGWITTLPLGTDALGAGRSMDTDAAATLLPFTSPELVADLGETTVVYGANTHSNGLVAWDRFCGGLDNHNSVILARSGAGKSYLAKLEVLRSLLVGVEIAVIDPEGEYLNLADAVGGTVLRLGSGEGRLNPFTLPAAGSDGQAFTSRALFLHTLVTAMVGQLSATEKTVLDRAIIAAYAEAGITRDPTTWNRPAPVLADLAAALEDASTGSDTGGEPGHAAQRLTDRLEPFVHGSHAALFDGASTGRVGGHLTVVSLKELPDEVRPVGVLIALDAIWRHVTAGGRARPRMVVVDEAWLLLQDPAAARYLARLAKAGRKHWAGLTLITQDVGDVLGTELGRVVIANAATQVLLKQAPQNLDQVAGAFHLSSGEAHLVNTAPRGSALLVAGHQRVGFHPAASPAEHRLITSDPAELAAMQDEEPEEDGPQDDGSDPDTGGFEDEAVA</sequence>
<dbReference type="RefSeq" id="WP_337797802.1">
    <property type="nucleotide sequence ID" value="NZ_JACCHL010000001.1"/>
</dbReference>
<evidence type="ECO:0000313" key="5">
    <source>
        <dbReference type="Proteomes" id="UP000584931"/>
    </source>
</evidence>
<feature type="region of interest" description="Disordered" evidence="1">
    <location>
        <begin position="544"/>
        <end position="581"/>
    </location>
</feature>
<dbReference type="Gene3D" id="1.10.8.730">
    <property type="match status" value="1"/>
</dbReference>
<organism evidence="4 5">
    <name type="scientific">Nocardiopsis sinuspersici</name>
    <dbReference type="NCBI Taxonomy" id="501010"/>
    <lineage>
        <taxon>Bacteria</taxon>
        <taxon>Bacillati</taxon>
        <taxon>Actinomycetota</taxon>
        <taxon>Actinomycetes</taxon>
        <taxon>Streptosporangiales</taxon>
        <taxon>Nocardiopsidaceae</taxon>
        <taxon>Nocardiopsis</taxon>
    </lineage>
</organism>
<dbReference type="Proteomes" id="UP000584931">
    <property type="component" value="Unassembled WGS sequence"/>
</dbReference>
<accession>A0A7Y9XAR3</accession>
<dbReference type="PANTHER" id="PTHR30121">
    <property type="entry name" value="UNCHARACTERIZED PROTEIN YJGR-RELATED"/>
    <property type="match status" value="1"/>
</dbReference>
<evidence type="ECO:0000256" key="1">
    <source>
        <dbReference type="SAM" id="MobiDB-lite"/>
    </source>
</evidence>
<dbReference type="EMBL" id="JACCHL010000001">
    <property type="protein sequence ID" value="NYH51340.1"/>
    <property type="molecule type" value="Genomic_DNA"/>
</dbReference>
<proteinExistence type="predicted"/>
<dbReference type="InterPro" id="IPR051162">
    <property type="entry name" value="T4SS_component"/>
</dbReference>
<dbReference type="AlphaFoldDB" id="A0A7Y9XAR3"/>
<dbReference type="Gene3D" id="3.40.50.300">
    <property type="entry name" value="P-loop containing nucleotide triphosphate hydrolases"/>
    <property type="match status" value="1"/>
</dbReference>
<dbReference type="Pfam" id="PF19044">
    <property type="entry name" value="P-loop_TraG"/>
    <property type="match status" value="1"/>
</dbReference>
<evidence type="ECO:0000259" key="2">
    <source>
        <dbReference type="Pfam" id="PF01935"/>
    </source>
</evidence>
<evidence type="ECO:0000313" key="4">
    <source>
        <dbReference type="EMBL" id="NYH51340.1"/>
    </source>
</evidence>
<dbReference type="Pfam" id="PF01935">
    <property type="entry name" value="DUF87"/>
    <property type="match status" value="1"/>
</dbReference>
<feature type="domain" description="Helicase HerA central" evidence="2">
    <location>
        <begin position="209"/>
        <end position="256"/>
    </location>
</feature>
<evidence type="ECO:0000259" key="3">
    <source>
        <dbReference type="Pfam" id="PF19044"/>
    </source>
</evidence>
<name>A0A7Y9XAR3_9ACTN</name>
<dbReference type="PANTHER" id="PTHR30121:SF6">
    <property type="entry name" value="SLR6007 PROTEIN"/>
    <property type="match status" value="1"/>
</dbReference>
<protein>
    <submittedName>
        <fullName evidence="4">Type IV secretory pathway VirB4 component</fullName>
    </submittedName>
</protein>
<reference evidence="4 5" key="1">
    <citation type="submission" date="2020-07" db="EMBL/GenBank/DDBJ databases">
        <title>Sequencing the genomes of 1000 actinobacteria strains.</title>
        <authorList>
            <person name="Klenk H.-P."/>
        </authorList>
    </citation>
    <scope>NUCLEOTIDE SEQUENCE [LARGE SCALE GENOMIC DNA]</scope>
    <source>
        <strain evidence="4 5">DSM 45278</strain>
    </source>
</reference>
<dbReference type="InterPro" id="IPR027417">
    <property type="entry name" value="P-loop_NTPase"/>
</dbReference>
<dbReference type="SUPFAM" id="SSF52540">
    <property type="entry name" value="P-loop containing nucleoside triphosphate hydrolases"/>
    <property type="match status" value="1"/>
</dbReference>
<dbReference type="InterPro" id="IPR043964">
    <property type="entry name" value="P-loop_TraG"/>
</dbReference>
<feature type="compositionally biased region" description="Acidic residues" evidence="1">
    <location>
        <begin position="554"/>
        <end position="581"/>
    </location>
</feature>
<feature type="domain" description="TraG P-loop" evidence="3">
    <location>
        <begin position="424"/>
        <end position="511"/>
    </location>
</feature>